<evidence type="ECO:0000256" key="1">
    <source>
        <dbReference type="SAM" id="MobiDB-lite"/>
    </source>
</evidence>
<dbReference type="KEGG" id="mdx:BTO20_09165"/>
<feature type="transmembrane region" description="Helical" evidence="2">
    <location>
        <begin position="121"/>
        <end position="151"/>
    </location>
</feature>
<feature type="transmembrane region" description="Helical" evidence="2">
    <location>
        <begin position="82"/>
        <end position="109"/>
    </location>
</feature>
<sequence length="155" mass="16103">MTNQPDPQFGGREYPPIEHSPSTDPLAPLDYPADAGLPPPLYPTQSPGPVGYPQPYPPAAYPGYPSYPSYGYPPHRGTSGMAIGALVCSALGLLVCLPAPIGVILGVMAMRETKRTGQEGYGLALAAVIVGGLITAGIVLYILFLIVMVAISGTH</sequence>
<dbReference type="Pfam" id="PF13828">
    <property type="entry name" value="DUF4190"/>
    <property type="match status" value="1"/>
</dbReference>
<feature type="domain" description="DUF4190" evidence="3">
    <location>
        <begin position="81"/>
        <end position="140"/>
    </location>
</feature>
<feature type="region of interest" description="Disordered" evidence="1">
    <location>
        <begin position="1"/>
        <end position="54"/>
    </location>
</feature>
<keyword evidence="2" id="KW-1133">Transmembrane helix</keyword>
<accession>A0A1Y0C0T8</accession>
<organism evidence="4 5">
    <name type="scientific">Mycobacterium dioxanotrophicus</name>
    <dbReference type="NCBI Taxonomy" id="482462"/>
    <lineage>
        <taxon>Bacteria</taxon>
        <taxon>Bacillati</taxon>
        <taxon>Actinomycetota</taxon>
        <taxon>Actinomycetes</taxon>
        <taxon>Mycobacteriales</taxon>
        <taxon>Mycobacteriaceae</taxon>
        <taxon>Mycobacterium</taxon>
    </lineage>
</organism>
<protein>
    <recommendedName>
        <fullName evidence="3">DUF4190 domain-containing protein</fullName>
    </recommendedName>
</protein>
<gene>
    <name evidence="4" type="ORF">BTO20_09165</name>
</gene>
<dbReference type="InterPro" id="IPR025241">
    <property type="entry name" value="DUF4190"/>
</dbReference>
<evidence type="ECO:0000313" key="4">
    <source>
        <dbReference type="EMBL" id="ART68727.1"/>
    </source>
</evidence>
<evidence type="ECO:0000256" key="2">
    <source>
        <dbReference type="SAM" id="Phobius"/>
    </source>
</evidence>
<evidence type="ECO:0000259" key="3">
    <source>
        <dbReference type="Pfam" id="PF13828"/>
    </source>
</evidence>
<dbReference type="Proteomes" id="UP000195331">
    <property type="component" value="Chromosome"/>
</dbReference>
<dbReference type="RefSeq" id="WP_198344308.1">
    <property type="nucleotide sequence ID" value="NZ_CP020809.1"/>
</dbReference>
<proteinExistence type="predicted"/>
<reference evidence="4 5" key="1">
    <citation type="submission" date="2017-04" db="EMBL/GenBank/DDBJ databases">
        <title>Whole Genome Sequence of 1,4-Dioxane Degrading Bacterium Mycobacterium dioxanotrophicus PH-06.</title>
        <authorList>
            <person name="He Y."/>
        </authorList>
    </citation>
    <scope>NUCLEOTIDE SEQUENCE [LARGE SCALE GENOMIC DNA]</scope>
    <source>
        <strain evidence="4 5">PH-06</strain>
    </source>
</reference>
<dbReference type="EMBL" id="CP020809">
    <property type="protein sequence ID" value="ART68727.1"/>
    <property type="molecule type" value="Genomic_DNA"/>
</dbReference>
<keyword evidence="2" id="KW-0812">Transmembrane</keyword>
<name>A0A1Y0C0T8_9MYCO</name>
<keyword evidence="5" id="KW-1185">Reference proteome</keyword>
<dbReference type="AlphaFoldDB" id="A0A1Y0C0T8"/>
<keyword evidence="2" id="KW-0472">Membrane</keyword>
<evidence type="ECO:0000313" key="5">
    <source>
        <dbReference type="Proteomes" id="UP000195331"/>
    </source>
</evidence>